<reference evidence="1" key="1">
    <citation type="journal article" date="2024" name="Appl Microbiol">
        <title>Effect of kuratsuki Bacillus and Priestia on Taste of Sake.</title>
        <authorList>
            <person name="Kobayashi K."/>
            <person name="Nishida H."/>
        </authorList>
    </citation>
    <scope>NUCLEOTIDE SEQUENCE</scope>
    <source>
        <strain evidence="1">B-12</strain>
    </source>
</reference>
<comment type="caution">
    <text evidence="1">The sequence shown here is derived from an EMBL/GenBank/DDBJ whole genome shotgun (WGS) entry which is preliminary data.</text>
</comment>
<evidence type="ECO:0000313" key="2">
    <source>
        <dbReference type="Proteomes" id="UP001165240"/>
    </source>
</evidence>
<accession>A0AAX6BEG6</accession>
<evidence type="ECO:0000313" key="1">
    <source>
        <dbReference type="EMBL" id="GMG72132.1"/>
    </source>
</evidence>
<dbReference type="EMBL" id="BSYK01000001">
    <property type="protein sequence ID" value="GMG72132.1"/>
    <property type="molecule type" value="Genomic_DNA"/>
</dbReference>
<protein>
    <submittedName>
        <fullName evidence="1">Uncharacterized protein</fullName>
    </submittedName>
</protein>
<dbReference type="Proteomes" id="UP001165240">
    <property type="component" value="Unassembled WGS sequence"/>
</dbReference>
<organism evidence="1 2">
    <name type="scientific">Priestia megaterium</name>
    <name type="common">Bacillus megaterium</name>
    <dbReference type="NCBI Taxonomy" id="1404"/>
    <lineage>
        <taxon>Bacteria</taxon>
        <taxon>Bacillati</taxon>
        <taxon>Bacillota</taxon>
        <taxon>Bacilli</taxon>
        <taxon>Bacillales</taxon>
        <taxon>Bacillaceae</taxon>
        <taxon>Priestia</taxon>
    </lineage>
</organism>
<gene>
    <name evidence="1" type="ORF">ShirakiTB12_06000</name>
</gene>
<dbReference type="AlphaFoldDB" id="A0AAX6BEG6"/>
<sequence length="67" mass="8007">MCFFALFSFHVNPFTLFIQVKKIHKFSYESITLHINIILSINVIRWNKTDKNFIEIFAKEERPVEGC</sequence>
<name>A0AAX6BEG6_PRIMG</name>
<proteinExistence type="predicted"/>